<organism evidence="3 4">
    <name type="scientific">Parascaris equorum</name>
    <name type="common">Equine roundworm</name>
    <dbReference type="NCBI Taxonomy" id="6256"/>
    <lineage>
        <taxon>Eukaryota</taxon>
        <taxon>Metazoa</taxon>
        <taxon>Ecdysozoa</taxon>
        <taxon>Nematoda</taxon>
        <taxon>Chromadorea</taxon>
        <taxon>Rhabditida</taxon>
        <taxon>Spirurina</taxon>
        <taxon>Ascaridomorpha</taxon>
        <taxon>Ascaridoidea</taxon>
        <taxon>Ascarididae</taxon>
        <taxon>Parascaris</taxon>
    </lineage>
</organism>
<dbReference type="Gene3D" id="3.30.1120.160">
    <property type="match status" value="1"/>
</dbReference>
<keyword evidence="1" id="KW-0343">GTPase activation</keyword>
<dbReference type="SUPFAM" id="SSF111347">
    <property type="entry name" value="Rap/Ran-GAP"/>
    <property type="match status" value="1"/>
</dbReference>
<name>A0A914RQ75_PAREQ</name>
<dbReference type="AlphaFoldDB" id="A0A914RQ75"/>
<evidence type="ECO:0000313" key="3">
    <source>
        <dbReference type="Proteomes" id="UP000887564"/>
    </source>
</evidence>
<protein>
    <submittedName>
        <fullName evidence="4">Rap-GAP domain-containing protein</fullName>
    </submittedName>
</protein>
<dbReference type="InterPro" id="IPR035974">
    <property type="entry name" value="Rap/Ran-GAP_sf"/>
</dbReference>
<dbReference type="PROSITE" id="PS50085">
    <property type="entry name" value="RAPGAP"/>
    <property type="match status" value="1"/>
</dbReference>
<evidence type="ECO:0000256" key="1">
    <source>
        <dbReference type="ARBA" id="ARBA00022468"/>
    </source>
</evidence>
<sequence>MSLADGNKERVSEVAMVFIAVFHRRLCLHKKSAITGVQFWLGAILNSVLFPHLHPTIKQNELRSYSSRAASNPSVTPIVQFLKQPRLLPQFCSCCQKQFDVNVISQQIDRHLLEEPFHFFQPIYTRYKVGVMYCGPGQSTEEQMYNNGWCITLEAFDSTI</sequence>
<dbReference type="GO" id="GO:0051056">
    <property type="term" value="P:regulation of small GTPase mediated signal transduction"/>
    <property type="evidence" value="ECO:0007669"/>
    <property type="project" value="InterPro"/>
</dbReference>
<reference evidence="4" key="1">
    <citation type="submission" date="2022-11" db="UniProtKB">
        <authorList>
            <consortium name="WormBaseParasite"/>
        </authorList>
    </citation>
    <scope>IDENTIFICATION</scope>
</reference>
<proteinExistence type="predicted"/>
<keyword evidence="3" id="KW-1185">Reference proteome</keyword>
<dbReference type="Proteomes" id="UP000887564">
    <property type="component" value="Unplaced"/>
</dbReference>
<evidence type="ECO:0000313" key="4">
    <source>
        <dbReference type="WBParaSite" id="PEQ_0000865001-mRNA-1"/>
    </source>
</evidence>
<dbReference type="InterPro" id="IPR000331">
    <property type="entry name" value="Rap/Ran_GAP_dom"/>
</dbReference>
<dbReference type="WBParaSite" id="PEQ_0000865001-mRNA-1">
    <property type="protein sequence ID" value="PEQ_0000865001-mRNA-1"/>
    <property type="gene ID" value="PEQ_0000865001"/>
</dbReference>
<evidence type="ECO:0000259" key="2">
    <source>
        <dbReference type="PROSITE" id="PS50085"/>
    </source>
</evidence>
<dbReference type="GO" id="GO:0005096">
    <property type="term" value="F:GTPase activator activity"/>
    <property type="evidence" value="ECO:0007669"/>
    <property type="project" value="UniProtKB-KW"/>
</dbReference>
<accession>A0A914RQ75</accession>
<feature type="domain" description="Rap-GAP" evidence="2">
    <location>
        <begin position="115"/>
        <end position="160"/>
    </location>
</feature>